<dbReference type="Pfam" id="PF00704">
    <property type="entry name" value="Glyco_hydro_18"/>
    <property type="match status" value="1"/>
</dbReference>
<evidence type="ECO:0000256" key="4">
    <source>
        <dbReference type="ARBA" id="ARBA00023024"/>
    </source>
</evidence>
<organism evidence="9 10">
    <name type="scientific">Chitinilyticum piscinae</name>
    <dbReference type="NCBI Taxonomy" id="2866724"/>
    <lineage>
        <taxon>Bacteria</taxon>
        <taxon>Pseudomonadati</taxon>
        <taxon>Pseudomonadota</taxon>
        <taxon>Betaproteobacteria</taxon>
        <taxon>Neisseriales</taxon>
        <taxon>Chitinibacteraceae</taxon>
        <taxon>Chitinilyticum</taxon>
    </lineage>
</organism>
<dbReference type="InterPro" id="IPR017853">
    <property type="entry name" value="GH"/>
</dbReference>
<dbReference type="InterPro" id="IPR050314">
    <property type="entry name" value="Glycosyl_Hydrlase_18"/>
</dbReference>
<evidence type="ECO:0000256" key="5">
    <source>
        <dbReference type="ARBA" id="ARBA00023295"/>
    </source>
</evidence>
<dbReference type="GO" id="GO:0008843">
    <property type="term" value="F:endochitinase activity"/>
    <property type="evidence" value="ECO:0007669"/>
    <property type="project" value="UniProtKB-EC"/>
</dbReference>
<dbReference type="InterPro" id="IPR011583">
    <property type="entry name" value="Chitinase_II/V-like_cat"/>
</dbReference>
<feature type="domain" description="GH18" evidence="8">
    <location>
        <begin position="4"/>
        <end position="355"/>
    </location>
</feature>
<sequence length="356" mass="39049">MSKPVLLAYVASNRLSDVQVIPAEKLTHLCLAFAQVVDGEVVFAEHEPGDAAHREAICRALPALKTRNPGLQTLLSIGGWSADGFSDAALTAASRARFARSAVEFMHARGFDGIDMDWEYPSNDMASIKARPEDRQNFTLMLRELRRELTALAAREQRNAPYLLTAAVGVEQFYLDGVEMAAVAAELDLVNMMTYDLYNGWAVKAGHHSPLYASRRDPQGWSATDGIELFVRAGVPVEKMVLGGAFYGRGLHGVANVDGGHGQPGTPKSNTSHSYTSIVNELIPSGRYTRYWDADAKAPWLFDGEHYISYDDPESLAWKCRYARARGLAGVFFWELMEDATGELLDTLVKGMAGQG</sequence>
<dbReference type="InterPro" id="IPR001579">
    <property type="entry name" value="Glyco_hydro_18_chit_AS"/>
</dbReference>
<dbReference type="EMBL" id="JADFUA010000006">
    <property type="protein sequence ID" value="MBE9610033.1"/>
    <property type="molecule type" value="Genomic_DNA"/>
</dbReference>
<dbReference type="GO" id="GO:0006032">
    <property type="term" value="P:chitin catabolic process"/>
    <property type="evidence" value="ECO:0007669"/>
    <property type="project" value="UniProtKB-KW"/>
</dbReference>
<comment type="caution">
    <text evidence="9">The sequence shown here is derived from an EMBL/GenBank/DDBJ whole genome shotgun (WGS) entry which is preliminary data.</text>
</comment>
<evidence type="ECO:0000256" key="2">
    <source>
        <dbReference type="ARBA" id="ARBA00012729"/>
    </source>
</evidence>
<dbReference type="InterPro" id="IPR029070">
    <property type="entry name" value="Chitinase_insertion_sf"/>
</dbReference>
<protein>
    <recommendedName>
        <fullName evidence="2">chitinase</fullName>
        <ecNumber evidence="2">3.2.1.14</ecNumber>
    </recommendedName>
</protein>
<dbReference type="GO" id="GO:0008061">
    <property type="term" value="F:chitin binding"/>
    <property type="evidence" value="ECO:0007669"/>
    <property type="project" value="InterPro"/>
</dbReference>
<dbReference type="AlphaFoldDB" id="A0A8J7K8S1"/>
<keyword evidence="4" id="KW-0624">Polysaccharide degradation</keyword>
<keyword evidence="4" id="KW-0146">Chitin degradation</keyword>
<keyword evidence="10" id="KW-1185">Reference proteome</keyword>
<dbReference type="EC" id="3.2.1.14" evidence="2"/>
<dbReference type="Gene3D" id="3.10.50.10">
    <property type="match status" value="1"/>
</dbReference>
<gene>
    <name evidence="9" type="ORF">INR99_11835</name>
</gene>
<dbReference type="PANTHER" id="PTHR11177">
    <property type="entry name" value="CHITINASE"/>
    <property type="match status" value="1"/>
</dbReference>
<keyword evidence="5 6" id="KW-0326">Glycosidase</keyword>
<evidence type="ECO:0000256" key="3">
    <source>
        <dbReference type="ARBA" id="ARBA00022801"/>
    </source>
</evidence>
<dbReference type="PANTHER" id="PTHR11177:SF317">
    <property type="entry name" value="CHITINASE 12-RELATED"/>
    <property type="match status" value="1"/>
</dbReference>
<dbReference type="InterPro" id="IPR001223">
    <property type="entry name" value="Glyco_hydro18_cat"/>
</dbReference>
<dbReference type="GO" id="GO:0005975">
    <property type="term" value="P:carbohydrate metabolic process"/>
    <property type="evidence" value="ECO:0007669"/>
    <property type="project" value="InterPro"/>
</dbReference>
<evidence type="ECO:0000256" key="1">
    <source>
        <dbReference type="ARBA" id="ARBA00000822"/>
    </source>
</evidence>
<keyword evidence="3 6" id="KW-0378">Hydrolase</keyword>
<reference evidence="9 10" key="1">
    <citation type="submission" date="2020-10" db="EMBL/GenBank/DDBJ databases">
        <title>The genome sequence of Chitinilyticum litopenaei 4Y14.</title>
        <authorList>
            <person name="Liu Y."/>
        </authorList>
    </citation>
    <scope>NUCLEOTIDE SEQUENCE [LARGE SCALE GENOMIC DNA]</scope>
    <source>
        <strain evidence="9 10">4Y14</strain>
    </source>
</reference>
<dbReference type="RefSeq" id="WP_194116550.1">
    <property type="nucleotide sequence ID" value="NZ_JADFUA010000006.1"/>
</dbReference>
<dbReference type="CDD" id="cd06548">
    <property type="entry name" value="GH18_chitinase"/>
    <property type="match status" value="1"/>
</dbReference>
<evidence type="ECO:0000259" key="8">
    <source>
        <dbReference type="PROSITE" id="PS51910"/>
    </source>
</evidence>
<name>A0A8J7K8S1_9NEIS</name>
<evidence type="ECO:0000313" key="9">
    <source>
        <dbReference type="EMBL" id="MBE9610033.1"/>
    </source>
</evidence>
<evidence type="ECO:0000313" key="10">
    <source>
        <dbReference type="Proteomes" id="UP000604481"/>
    </source>
</evidence>
<keyword evidence="4" id="KW-0119">Carbohydrate metabolism</keyword>
<comment type="catalytic activity">
    <reaction evidence="1">
        <text>Random endo-hydrolysis of N-acetyl-beta-D-glucosaminide (1-&gt;4)-beta-linkages in chitin and chitodextrins.</text>
        <dbReference type="EC" id="3.2.1.14"/>
    </reaction>
</comment>
<dbReference type="Gene3D" id="3.20.20.80">
    <property type="entry name" value="Glycosidases"/>
    <property type="match status" value="1"/>
</dbReference>
<dbReference type="PROSITE" id="PS01095">
    <property type="entry name" value="GH18_1"/>
    <property type="match status" value="1"/>
</dbReference>
<evidence type="ECO:0000256" key="6">
    <source>
        <dbReference type="RuleBase" id="RU000489"/>
    </source>
</evidence>
<proteinExistence type="inferred from homology"/>
<dbReference type="SUPFAM" id="SSF54556">
    <property type="entry name" value="Chitinase insertion domain"/>
    <property type="match status" value="1"/>
</dbReference>
<dbReference type="PROSITE" id="PS51910">
    <property type="entry name" value="GH18_2"/>
    <property type="match status" value="1"/>
</dbReference>
<dbReference type="SUPFAM" id="SSF51445">
    <property type="entry name" value="(Trans)glycosidases"/>
    <property type="match status" value="1"/>
</dbReference>
<dbReference type="SMART" id="SM00636">
    <property type="entry name" value="Glyco_18"/>
    <property type="match status" value="1"/>
</dbReference>
<comment type="similarity">
    <text evidence="7">Belongs to the glycosyl hydrolase 18 family.</text>
</comment>
<evidence type="ECO:0000256" key="7">
    <source>
        <dbReference type="RuleBase" id="RU004453"/>
    </source>
</evidence>
<accession>A0A8J7K8S1</accession>
<dbReference type="Proteomes" id="UP000604481">
    <property type="component" value="Unassembled WGS sequence"/>
</dbReference>